<keyword evidence="2" id="KW-1185">Reference proteome</keyword>
<evidence type="ECO:0000313" key="1">
    <source>
        <dbReference type="EMBL" id="KAF3493976.1"/>
    </source>
</evidence>
<name>A0ABQ7A8I5_BRACR</name>
<proteinExistence type="predicted"/>
<accession>A0ABQ7A8I5</accession>
<sequence length="57" mass="6550">MLLHLDRFLQKEKVSGPEGNTLFYDLAERALDAQVSERVKDYISQILKNDVSVVELD</sequence>
<dbReference type="Proteomes" id="UP000266723">
    <property type="component" value="Unassembled WGS sequence"/>
</dbReference>
<dbReference type="EMBL" id="QGKV02002055">
    <property type="protein sequence ID" value="KAF3493976.1"/>
    <property type="molecule type" value="Genomic_DNA"/>
</dbReference>
<protein>
    <submittedName>
        <fullName evidence="1">Uncharacterized protein</fullName>
    </submittedName>
</protein>
<organism evidence="1 2">
    <name type="scientific">Brassica cretica</name>
    <name type="common">Mustard</name>
    <dbReference type="NCBI Taxonomy" id="69181"/>
    <lineage>
        <taxon>Eukaryota</taxon>
        <taxon>Viridiplantae</taxon>
        <taxon>Streptophyta</taxon>
        <taxon>Embryophyta</taxon>
        <taxon>Tracheophyta</taxon>
        <taxon>Spermatophyta</taxon>
        <taxon>Magnoliopsida</taxon>
        <taxon>eudicotyledons</taxon>
        <taxon>Gunneridae</taxon>
        <taxon>Pentapetalae</taxon>
        <taxon>rosids</taxon>
        <taxon>malvids</taxon>
        <taxon>Brassicales</taxon>
        <taxon>Brassicaceae</taxon>
        <taxon>Brassiceae</taxon>
        <taxon>Brassica</taxon>
    </lineage>
</organism>
<gene>
    <name evidence="1" type="ORF">DY000_02052969</name>
</gene>
<evidence type="ECO:0000313" key="2">
    <source>
        <dbReference type="Proteomes" id="UP000266723"/>
    </source>
</evidence>
<comment type="caution">
    <text evidence="1">The sequence shown here is derived from an EMBL/GenBank/DDBJ whole genome shotgun (WGS) entry which is preliminary data.</text>
</comment>
<reference evidence="1 2" key="1">
    <citation type="journal article" date="2020" name="BMC Genomics">
        <title>Intraspecific diversification of the crop wild relative Brassica cretica Lam. using demographic model selection.</title>
        <authorList>
            <person name="Kioukis A."/>
            <person name="Michalopoulou V.A."/>
            <person name="Briers L."/>
            <person name="Pirintsos S."/>
            <person name="Studholme D.J."/>
            <person name="Pavlidis P."/>
            <person name="Sarris P.F."/>
        </authorList>
    </citation>
    <scope>NUCLEOTIDE SEQUENCE [LARGE SCALE GENOMIC DNA]</scope>
    <source>
        <strain evidence="2">cv. PFS-1207/04</strain>
    </source>
</reference>